<keyword evidence="2" id="KW-0479">Metal-binding</keyword>
<name>A0ABT2RXV1_9FIRM</name>
<evidence type="ECO:0000313" key="7">
    <source>
        <dbReference type="Proteomes" id="UP001652461"/>
    </source>
</evidence>
<dbReference type="InterPro" id="IPR002125">
    <property type="entry name" value="CMP_dCMP_dom"/>
</dbReference>
<evidence type="ECO:0000256" key="2">
    <source>
        <dbReference type="ARBA" id="ARBA00022723"/>
    </source>
</evidence>
<proteinExistence type="inferred from homology"/>
<dbReference type="InterPro" id="IPR016192">
    <property type="entry name" value="APOBEC/CMP_deaminase_Zn-bd"/>
</dbReference>
<comment type="caution">
    <text evidence="6">The sequence shown here is derived from an EMBL/GenBank/DDBJ whole genome shotgun (WGS) entry which is preliminary data.</text>
</comment>
<dbReference type="Gene3D" id="3.40.140.10">
    <property type="entry name" value="Cytidine Deaminase, domain 2"/>
    <property type="match status" value="1"/>
</dbReference>
<dbReference type="SUPFAM" id="SSF53927">
    <property type="entry name" value="Cytidine deaminase-like"/>
    <property type="match status" value="1"/>
</dbReference>
<organism evidence="6 7">
    <name type="scientific">Laedolimicola ammoniilytica</name>
    <dbReference type="NCBI Taxonomy" id="2981771"/>
    <lineage>
        <taxon>Bacteria</taxon>
        <taxon>Bacillati</taxon>
        <taxon>Bacillota</taxon>
        <taxon>Clostridia</taxon>
        <taxon>Lachnospirales</taxon>
        <taxon>Lachnospiraceae</taxon>
        <taxon>Laedolimicola</taxon>
    </lineage>
</organism>
<dbReference type="Pfam" id="PF00383">
    <property type="entry name" value="dCMP_cyt_deam_1"/>
    <property type="match status" value="1"/>
</dbReference>
<keyword evidence="7" id="KW-1185">Reference proteome</keyword>
<keyword evidence="3" id="KW-0378">Hydrolase</keyword>
<keyword evidence="4" id="KW-0862">Zinc</keyword>
<dbReference type="InterPro" id="IPR016193">
    <property type="entry name" value="Cytidine_deaminase-like"/>
</dbReference>
<dbReference type="CDD" id="cd01283">
    <property type="entry name" value="cytidine_deaminase"/>
    <property type="match status" value="1"/>
</dbReference>
<dbReference type="InterPro" id="IPR050202">
    <property type="entry name" value="Cyt/Deoxycyt_deaminase"/>
</dbReference>
<evidence type="ECO:0000256" key="3">
    <source>
        <dbReference type="ARBA" id="ARBA00022801"/>
    </source>
</evidence>
<accession>A0ABT2RXV1</accession>
<reference evidence="6 7" key="1">
    <citation type="journal article" date="2021" name="ISME Commun">
        <title>Automated analysis of genomic sequences facilitates high-throughput and comprehensive description of bacteria.</title>
        <authorList>
            <person name="Hitch T.C.A."/>
        </authorList>
    </citation>
    <scope>NUCLEOTIDE SEQUENCE [LARGE SCALE GENOMIC DNA]</scope>
    <source>
        <strain evidence="6 7">Sanger_04</strain>
    </source>
</reference>
<dbReference type="PANTHER" id="PTHR11644:SF2">
    <property type="entry name" value="CYTIDINE DEAMINASE"/>
    <property type="match status" value="1"/>
</dbReference>
<dbReference type="PROSITE" id="PS51747">
    <property type="entry name" value="CYT_DCMP_DEAMINASES_2"/>
    <property type="match status" value="1"/>
</dbReference>
<comment type="similarity">
    <text evidence="1">Belongs to the cytidine and deoxycytidylate deaminase family.</text>
</comment>
<evidence type="ECO:0000256" key="1">
    <source>
        <dbReference type="ARBA" id="ARBA00006576"/>
    </source>
</evidence>
<gene>
    <name evidence="6" type="ORF">OCV63_09585</name>
</gene>
<protein>
    <submittedName>
        <fullName evidence="6">Cytidine deaminase</fullName>
    </submittedName>
</protein>
<evidence type="ECO:0000256" key="4">
    <source>
        <dbReference type="ARBA" id="ARBA00022833"/>
    </source>
</evidence>
<dbReference type="EMBL" id="JAOQKC010000011">
    <property type="protein sequence ID" value="MCU6697149.1"/>
    <property type="molecule type" value="Genomic_DNA"/>
</dbReference>
<dbReference type="Proteomes" id="UP001652461">
    <property type="component" value="Unassembled WGS sequence"/>
</dbReference>
<sequence length="136" mass="15111">MEEFIRLYDEAVAIRGKREISSFITAGSVAAALLTENGNIYVGVCVDTSSSIGSCAERNAITSMIAHGEHKIRKIVAVESGERVCPPCGVCREYMMQLGEDSKDIEVLLELDCEKGTMRSVRLQELVPDWWGYSRY</sequence>
<dbReference type="PANTHER" id="PTHR11644">
    <property type="entry name" value="CYTIDINE DEAMINASE"/>
    <property type="match status" value="1"/>
</dbReference>
<evidence type="ECO:0000313" key="6">
    <source>
        <dbReference type="EMBL" id="MCU6697149.1"/>
    </source>
</evidence>
<dbReference type="PROSITE" id="PS00903">
    <property type="entry name" value="CYT_DCMP_DEAMINASES_1"/>
    <property type="match status" value="1"/>
</dbReference>
<evidence type="ECO:0000259" key="5">
    <source>
        <dbReference type="PROSITE" id="PS51747"/>
    </source>
</evidence>
<feature type="domain" description="CMP/dCMP-type deaminase" evidence="5">
    <location>
        <begin position="1"/>
        <end position="129"/>
    </location>
</feature>
<dbReference type="RefSeq" id="WP_158363607.1">
    <property type="nucleotide sequence ID" value="NZ_JAOQKC010000011.1"/>
</dbReference>